<accession>A0A540WE48</accession>
<dbReference type="Proteomes" id="UP000319103">
    <property type="component" value="Unassembled WGS sequence"/>
</dbReference>
<dbReference type="RefSeq" id="WP_141637096.1">
    <property type="nucleotide sequence ID" value="NZ_VIGB01000003.1"/>
</dbReference>
<gene>
    <name evidence="8" type="ORF">E6W39_36435</name>
</gene>
<keyword evidence="9" id="KW-1185">Reference proteome</keyword>
<evidence type="ECO:0000256" key="2">
    <source>
        <dbReference type="ARBA" id="ARBA00023015"/>
    </source>
</evidence>
<evidence type="ECO:0000256" key="5">
    <source>
        <dbReference type="PROSITE-ProRule" id="PRU00169"/>
    </source>
</evidence>
<evidence type="ECO:0000313" key="8">
    <source>
        <dbReference type="EMBL" id="TQF06684.1"/>
    </source>
</evidence>
<dbReference type="PROSITE" id="PS00622">
    <property type="entry name" value="HTH_LUXR_1"/>
    <property type="match status" value="1"/>
</dbReference>
<evidence type="ECO:0000256" key="4">
    <source>
        <dbReference type="ARBA" id="ARBA00023163"/>
    </source>
</evidence>
<dbReference type="InterPro" id="IPR011006">
    <property type="entry name" value="CheY-like_superfamily"/>
</dbReference>
<dbReference type="Gene3D" id="3.40.50.2300">
    <property type="match status" value="1"/>
</dbReference>
<evidence type="ECO:0000256" key="3">
    <source>
        <dbReference type="ARBA" id="ARBA00023125"/>
    </source>
</evidence>
<dbReference type="PRINTS" id="PR00038">
    <property type="entry name" value="HTHLUXR"/>
</dbReference>
<dbReference type="GO" id="GO:0000160">
    <property type="term" value="P:phosphorelay signal transduction system"/>
    <property type="evidence" value="ECO:0007669"/>
    <property type="project" value="InterPro"/>
</dbReference>
<dbReference type="SUPFAM" id="SSF46894">
    <property type="entry name" value="C-terminal effector domain of the bipartite response regulators"/>
    <property type="match status" value="1"/>
</dbReference>
<dbReference type="PANTHER" id="PTHR43214:SF24">
    <property type="entry name" value="TRANSCRIPTIONAL REGULATORY PROTEIN NARL-RELATED"/>
    <property type="match status" value="1"/>
</dbReference>
<dbReference type="SMART" id="SM00421">
    <property type="entry name" value="HTH_LUXR"/>
    <property type="match status" value="1"/>
</dbReference>
<feature type="modified residue" description="4-aspartylphosphate" evidence="5">
    <location>
        <position position="56"/>
    </location>
</feature>
<dbReference type="GO" id="GO:0003677">
    <property type="term" value="F:DNA binding"/>
    <property type="evidence" value="ECO:0007669"/>
    <property type="project" value="UniProtKB-KW"/>
</dbReference>
<keyword evidence="3" id="KW-0238">DNA-binding</keyword>
<feature type="domain" description="HTH luxR-type" evidence="6">
    <location>
        <begin position="155"/>
        <end position="220"/>
    </location>
</feature>
<dbReference type="SUPFAM" id="SSF52172">
    <property type="entry name" value="CheY-like"/>
    <property type="match status" value="1"/>
</dbReference>
<dbReference type="InterPro" id="IPR000792">
    <property type="entry name" value="Tscrpt_reg_LuxR_C"/>
</dbReference>
<keyword evidence="4" id="KW-0804">Transcription</keyword>
<evidence type="ECO:0000259" key="6">
    <source>
        <dbReference type="PROSITE" id="PS50043"/>
    </source>
</evidence>
<dbReference type="CDD" id="cd17535">
    <property type="entry name" value="REC_NarL-like"/>
    <property type="match status" value="1"/>
</dbReference>
<keyword evidence="2" id="KW-0805">Transcription regulation</keyword>
<dbReference type="InterPro" id="IPR016032">
    <property type="entry name" value="Sig_transdc_resp-reg_C-effctor"/>
</dbReference>
<keyword evidence="1 5" id="KW-0597">Phosphoprotein</keyword>
<dbReference type="GO" id="GO:0006355">
    <property type="term" value="P:regulation of DNA-templated transcription"/>
    <property type="evidence" value="ECO:0007669"/>
    <property type="project" value="InterPro"/>
</dbReference>
<evidence type="ECO:0000313" key="9">
    <source>
        <dbReference type="Proteomes" id="UP000319103"/>
    </source>
</evidence>
<dbReference type="InterPro" id="IPR001789">
    <property type="entry name" value="Sig_transdc_resp-reg_receiver"/>
</dbReference>
<dbReference type="AlphaFoldDB" id="A0A540WE48"/>
<dbReference type="PANTHER" id="PTHR43214">
    <property type="entry name" value="TWO-COMPONENT RESPONSE REGULATOR"/>
    <property type="match status" value="1"/>
</dbReference>
<dbReference type="Pfam" id="PF00072">
    <property type="entry name" value="Response_reg"/>
    <property type="match status" value="1"/>
</dbReference>
<name>A0A540WE48_9ACTN</name>
<dbReference type="Pfam" id="PF00196">
    <property type="entry name" value="GerE"/>
    <property type="match status" value="1"/>
</dbReference>
<dbReference type="InterPro" id="IPR058245">
    <property type="entry name" value="NreC/VraR/RcsB-like_REC"/>
</dbReference>
<dbReference type="PROSITE" id="PS50043">
    <property type="entry name" value="HTH_LUXR_2"/>
    <property type="match status" value="1"/>
</dbReference>
<organism evidence="8 9">
    <name type="scientific">Kitasatospora acidiphila</name>
    <dbReference type="NCBI Taxonomy" id="2567942"/>
    <lineage>
        <taxon>Bacteria</taxon>
        <taxon>Bacillati</taxon>
        <taxon>Actinomycetota</taxon>
        <taxon>Actinomycetes</taxon>
        <taxon>Kitasatosporales</taxon>
        <taxon>Streptomycetaceae</taxon>
        <taxon>Kitasatospora</taxon>
    </lineage>
</organism>
<sequence length="228" mass="24168">MSGIRVVIVDDHDLIRAGLRLLVDSEPDLTVAGEAGDGREAVEVVARVRPDVVLMDIQMPGTDGVAATRLLSADPRTAAARVLVLTTYDTDEHVFGALAAGASGFVLKTTPPPELLTAIRTVAAGEALLAPSVTRRLIAEYTAARPVRPDLAAAAARLLDGLTAREREVLELVARGLSNPEIAARLRVGPATVKTHMSRLLAKTNSRDRAQLVVIAYESGLIRAGFRD</sequence>
<dbReference type="CDD" id="cd06170">
    <property type="entry name" value="LuxR_C_like"/>
    <property type="match status" value="1"/>
</dbReference>
<comment type="caution">
    <text evidence="8">The sequence shown here is derived from an EMBL/GenBank/DDBJ whole genome shotgun (WGS) entry which is preliminary data.</text>
</comment>
<dbReference type="PROSITE" id="PS50110">
    <property type="entry name" value="RESPONSE_REGULATORY"/>
    <property type="match status" value="1"/>
</dbReference>
<dbReference type="InterPro" id="IPR039420">
    <property type="entry name" value="WalR-like"/>
</dbReference>
<protein>
    <submittedName>
        <fullName evidence="8">Response regulator transcription factor</fullName>
    </submittedName>
</protein>
<dbReference type="SMART" id="SM00448">
    <property type="entry name" value="REC"/>
    <property type="match status" value="1"/>
</dbReference>
<evidence type="ECO:0000256" key="1">
    <source>
        <dbReference type="ARBA" id="ARBA00022553"/>
    </source>
</evidence>
<reference evidence="8 9" key="1">
    <citation type="submission" date="2019-06" db="EMBL/GenBank/DDBJ databases">
        <title>Description of Kitasatospora acidophila sp. nov. isolated from pine grove soil, and reclassification of Streptomyces novaecaesareae to Kitasatospora novaeceasareae comb. nov.</title>
        <authorList>
            <person name="Kim M.J."/>
        </authorList>
    </citation>
    <scope>NUCLEOTIDE SEQUENCE [LARGE SCALE GENOMIC DNA]</scope>
    <source>
        <strain evidence="8 9">MMS16-CNU292</strain>
    </source>
</reference>
<evidence type="ECO:0000259" key="7">
    <source>
        <dbReference type="PROSITE" id="PS50110"/>
    </source>
</evidence>
<dbReference type="EMBL" id="VIGB01000003">
    <property type="protein sequence ID" value="TQF06684.1"/>
    <property type="molecule type" value="Genomic_DNA"/>
</dbReference>
<proteinExistence type="predicted"/>
<dbReference type="OrthoDB" id="3543649at2"/>
<feature type="domain" description="Response regulatory" evidence="7">
    <location>
        <begin position="5"/>
        <end position="123"/>
    </location>
</feature>